<feature type="repeat" description="WD" evidence="5">
    <location>
        <begin position="191"/>
        <end position="232"/>
    </location>
</feature>
<organism evidence="6 7">
    <name type="scientific">Phlebiopsis gigantea (strain 11061_1 CR5-6)</name>
    <name type="common">White-rot fungus</name>
    <name type="synonym">Peniophora gigantea</name>
    <dbReference type="NCBI Taxonomy" id="745531"/>
    <lineage>
        <taxon>Eukaryota</taxon>
        <taxon>Fungi</taxon>
        <taxon>Dikarya</taxon>
        <taxon>Basidiomycota</taxon>
        <taxon>Agaricomycotina</taxon>
        <taxon>Agaricomycetes</taxon>
        <taxon>Polyporales</taxon>
        <taxon>Phanerochaetaceae</taxon>
        <taxon>Phlebiopsis</taxon>
    </lineage>
</organism>
<dbReference type="EMBL" id="KN840454">
    <property type="protein sequence ID" value="KIP10458.1"/>
    <property type="molecule type" value="Genomic_DNA"/>
</dbReference>
<evidence type="ECO:0000313" key="6">
    <source>
        <dbReference type="EMBL" id="KIP10458.1"/>
    </source>
</evidence>
<dbReference type="Gene3D" id="2.130.10.10">
    <property type="entry name" value="YVTN repeat-like/Quinoprotein amine dehydrogenase"/>
    <property type="match status" value="2"/>
</dbReference>
<dbReference type="InterPro" id="IPR015943">
    <property type="entry name" value="WD40/YVTN_repeat-like_dom_sf"/>
</dbReference>
<proteinExistence type="inferred from homology"/>
<evidence type="ECO:0000256" key="5">
    <source>
        <dbReference type="PROSITE-ProRule" id="PRU00221"/>
    </source>
</evidence>
<accession>A0A0C3PSS3</accession>
<dbReference type="PROSITE" id="PS00678">
    <property type="entry name" value="WD_REPEATS_1"/>
    <property type="match status" value="1"/>
</dbReference>
<dbReference type="SUPFAM" id="SSF50978">
    <property type="entry name" value="WD40 repeat-like"/>
    <property type="match status" value="1"/>
</dbReference>
<keyword evidence="1 5" id="KW-0853">WD repeat</keyword>
<keyword evidence="7" id="KW-1185">Reference proteome</keyword>
<dbReference type="PROSITE" id="PS50082">
    <property type="entry name" value="WD_REPEATS_2"/>
    <property type="match status" value="1"/>
</dbReference>
<evidence type="ECO:0000256" key="4">
    <source>
        <dbReference type="ARBA" id="ARBA00038321"/>
    </source>
</evidence>
<keyword evidence="2" id="KW-0677">Repeat</keyword>
<evidence type="ECO:0000313" key="7">
    <source>
        <dbReference type="Proteomes" id="UP000053257"/>
    </source>
</evidence>
<dbReference type="OrthoDB" id="10257301at2759"/>
<dbReference type="Proteomes" id="UP000053257">
    <property type="component" value="Unassembled WGS sequence"/>
</dbReference>
<evidence type="ECO:0000256" key="3">
    <source>
        <dbReference type="ARBA" id="ARBA00022942"/>
    </source>
</evidence>
<protein>
    <submittedName>
        <fullName evidence="6">Uncharacterized protein</fullName>
    </submittedName>
</protein>
<comment type="similarity">
    <text evidence="4">Belongs to the WD repeat PAAF1/RPN14 family.</text>
</comment>
<dbReference type="PANTHER" id="PTHR19857">
    <property type="entry name" value="MITOCHONDRIAL DIVISION PROTEIN 1-RELATED"/>
    <property type="match status" value="1"/>
</dbReference>
<gene>
    <name evidence="6" type="ORF">PHLGIDRAFT_496113</name>
</gene>
<dbReference type="GO" id="GO:0000502">
    <property type="term" value="C:proteasome complex"/>
    <property type="evidence" value="ECO:0007669"/>
    <property type="project" value="UniProtKB-KW"/>
</dbReference>
<reference evidence="6 7" key="1">
    <citation type="journal article" date="2014" name="PLoS Genet.">
        <title>Analysis of the Phlebiopsis gigantea genome, transcriptome and secretome provides insight into its pioneer colonization strategies of wood.</title>
        <authorList>
            <person name="Hori C."/>
            <person name="Ishida T."/>
            <person name="Igarashi K."/>
            <person name="Samejima M."/>
            <person name="Suzuki H."/>
            <person name="Master E."/>
            <person name="Ferreira P."/>
            <person name="Ruiz-Duenas F.J."/>
            <person name="Held B."/>
            <person name="Canessa P."/>
            <person name="Larrondo L.F."/>
            <person name="Schmoll M."/>
            <person name="Druzhinina I.S."/>
            <person name="Kubicek C.P."/>
            <person name="Gaskell J.A."/>
            <person name="Kersten P."/>
            <person name="St John F."/>
            <person name="Glasner J."/>
            <person name="Sabat G."/>
            <person name="Splinter BonDurant S."/>
            <person name="Syed K."/>
            <person name="Yadav J."/>
            <person name="Mgbeahuruike A.C."/>
            <person name="Kovalchuk A."/>
            <person name="Asiegbu F.O."/>
            <person name="Lackner G."/>
            <person name="Hoffmeister D."/>
            <person name="Rencoret J."/>
            <person name="Gutierrez A."/>
            <person name="Sun H."/>
            <person name="Lindquist E."/>
            <person name="Barry K."/>
            <person name="Riley R."/>
            <person name="Grigoriev I.V."/>
            <person name="Henrissat B."/>
            <person name="Kues U."/>
            <person name="Berka R.M."/>
            <person name="Martinez A.T."/>
            <person name="Covert S.F."/>
            <person name="Blanchette R.A."/>
            <person name="Cullen D."/>
        </authorList>
    </citation>
    <scope>NUCLEOTIDE SEQUENCE [LARGE SCALE GENOMIC DNA]</scope>
    <source>
        <strain evidence="6 7">11061_1 CR5-6</strain>
    </source>
</reference>
<dbReference type="SMART" id="SM00320">
    <property type="entry name" value="WD40"/>
    <property type="match status" value="5"/>
</dbReference>
<evidence type="ECO:0000256" key="1">
    <source>
        <dbReference type="ARBA" id="ARBA00022574"/>
    </source>
</evidence>
<sequence>MSQPRIVLPITTIQPDFESILTDVKDGIVPEDTFWVSCYKTGEQSVHGKAHLTLNERDRDVREYAAACPSLGISHTRVAVPAKTYADPLPQVEKDTYRKISAFDIAPDGSQFAAGYDDGTVYMVSSASSSTPPIVARKCHLSSVTSVKYFPSSRVLLTAGADFALNILPADLPSASSPSKDPIRITPVRTLKAHTRTVTCTGIISRGRTVLSGSKDATLRLWDVSSGASIRTLASGGLKPVLALSLGGPSENAFVAPPDGDSPAVNVQLDPREVDTQDKVVFCALDSGAFQAFDLGTKASVFHSQGPTSAPLHAIAYAPAHHLVATGSGVGVVDVYDTRLLGTPLVSFGRNGASIEDLDFVSLSQSTGDAEVGLAIATEDGLPYVANVRPEGPSVRAELIVTDCEAVRSVCVGPGAGIVWTAGDDGVVRRYEGLSEEK</sequence>
<keyword evidence="3" id="KW-0647">Proteasome</keyword>
<dbReference type="HOGENOM" id="CLU_037051_3_0_1"/>
<dbReference type="PROSITE" id="PS50294">
    <property type="entry name" value="WD_REPEATS_REGION"/>
    <property type="match status" value="1"/>
</dbReference>
<dbReference type="PANTHER" id="PTHR19857:SF19">
    <property type="entry name" value="26S PROTEASOME REGULATORY SUBUNIT RPN14"/>
    <property type="match status" value="1"/>
</dbReference>
<dbReference type="InterPro" id="IPR001680">
    <property type="entry name" value="WD40_rpt"/>
</dbReference>
<dbReference type="STRING" id="745531.A0A0C3PSS3"/>
<dbReference type="InterPro" id="IPR036322">
    <property type="entry name" value="WD40_repeat_dom_sf"/>
</dbReference>
<dbReference type="InterPro" id="IPR051179">
    <property type="entry name" value="WD_repeat_multifunction"/>
</dbReference>
<dbReference type="InterPro" id="IPR019775">
    <property type="entry name" value="WD40_repeat_CS"/>
</dbReference>
<name>A0A0C3PSS3_PHLG1</name>
<evidence type="ECO:0000256" key="2">
    <source>
        <dbReference type="ARBA" id="ARBA00022737"/>
    </source>
</evidence>
<dbReference type="AlphaFoldDB" id="A0A0C3PSS3"/>
<dbReference type="Pfam" id="PF00400">
    <property type="entry name" value="WD40"/>
    <property type="match status" value="3"/>
</dbReference>